<dbReference type="InterPro" id="IPR036396">
    <property type="entry name" value="Cyt_P450_sf"/>
</dbReference>
<keyword evidence="3" id="KW-0812">Transmembrane</keyword>
<dbReference type="GO" id="GO:0020037">
    <property type="term" value="F:heme binding"/>
    <property type="evidence" value="ECO:0007669"/>
    <property type="project" value="InterPro"/>
</dbReference>
<keyword evidence="2" id="KW-0408">Iron</keyword>
<dbReference type="PRINTS" id="PR00359">
    <property type="entry name" value="BP450"/>
</dbReference>
<reference evidence="5" key="1">
    <citation type="submission" date="2015-07" db="EMBL/GenBank/DDBJ databases">
        <authorList>
            <consortium name="Consortium for Microbial Forensics and Genomics (microFORGE)"/>
            <person name="Knight B.M."/>
            <person name="Roberts D.P."/>
            <person name="Lin D."/>
            <person name="Hari K."/>
            <person name="Fletcher J."/>
            <person name="Melcher U."/>
            <person name="Blagden T."/>
            <person name="Winegar R.A."/>
        </authorList>
    </citation>
    <scope>NUCLEOTIDE SEQUENCE [LARGE SCALE GENOMIC DNA]</scope>
    <source>
        <strain evidence="5">NRRL B-1447</strain>
    </source>
</reference>
<proteinExistence type="inferred from homology"/>
<dbReference type="PANTHER" id="PTHR46696:SF4">
    <property type="entry name" value="BIOTIN BIOSYNTHESIS CYTOCHROME P450"/>
    <property type="match status" value="1"/>
</dbReference>
<dbReference type="InterPro" id="IPR017972">
    <property type="entry name" value="Cyt_P450_CS"/>
</dbReference>
<dbReference type="Pfam" id="PF00067">
    <property type="entry name" value="p450"/>
    <property type="match status" value="1"/>
</dbReference>
<dbReference type="RefSeq" id="WP_053174435.1">
    <property type="nucleotide sequence ID" value="NZ_LGUV01000346.1"/>
</dbReference>
<dbReference type="EMBL" id="LGUV01000346">
    <property type="protein sequence ID" value="KOG46781.1"/>
    <property type="molecule type" value="Genomic_DNA"/>
</dbReference>
<dbReference type="SUPFAM" id="SSF48264">
    <property type="entry name" value="Cytochrome P450"/>
    <property type="match status" value="1"/>
</dbReference>
<dbReference type="GO" id="GO:0008395">
    <property type="term" value="F:steroid hydroxylase activity"/>
    <property type="evidence" value="ECO:0007669"/>
    <property type="project" value="TreeGrafter"/>
</dbReference>
<evidence type="ECO:0000256" key="2">
    <source>
        <dbReference type="RuleBase" id="RU000461"/>
    </source>
</evidence>
<keyword evidence="2" id="KW-0349">Heme</keyword>
<gene>
    <name evidence="4" type="ORF">ADK75_25940</name>
</gene>
<feature type="transmembrane region" description="Helical" evidence="3">
    <location>
        <begin position="243"/>
        <end position="263"/>
    </location>
</feature>
<dbReference type="PROSITE" id="PS00086">
    <property type="entry name" value="CYTOCHROME_P450"/>
    <property type="match status" value="1"/>
</dbReference>
<dbReference type="InterPro" id="IPR002397">
    <property type="entry name" value="Cyt_P450_B"/>
</dbReference>
<name>A0A0L8M8R1_STRVG</name>
<comment type="similarity">
    <text evidence="1 2">Belongs to the cytochrome P450 family.</text>
</comment>
<organism evidence="4 5">
    <name type="scientific">Streptomyces virginiae</name>
    <name type="common">Streptomyces cinnamonensis</name>
    <dbReference type="NCBI Taxonomy" id="1961"/>
    <lineage>
        <taxon>Bacteria</taxon>
        <taxon>Bacillati</taxon>
        <taxon>Actinomycetota</taxon>
        <taxon>Actinomycetes</taxon>
        <taxon>Kitasatosporales</taxon>
        <taxon>Streptomycetaceae</taxon>
        <taxon>Streptomyces</taxon>
    </lineage>
</organism>
<evidence type="ECO:0000256" key="1">
    <source>
        <dbReference type="ARBA" id="ARBA00010617"/>
    </source>
</evidence>
<dbReference type="GO" id="GO:0036199">
    <property type="term" value="F:cholest-4-en-3-one 26-monooxygenase activity"/>
    <property type="evidence" value="ECO:0007669"/>
    <property type="project" value="TreeGrafter"/>
</dbReference>
<dbReference type="InterPro" id="IPR001128">
    <property type="entry name" value="Cyt_P450"/>
</dbReference>
<keyword evidence="2" id="KW-0503">Monooxygenase</keyword>
<dbReference type="GO" id="GO:0005506">
    <property type="term" value="F:iron ion binding"/>
    <property type="evidence" value="ECO:0007669"/>
    <property type="project" value="InterPro"/>
</dbReference>
<keyword evidence="3" id="KW-0472">Membrane</keyword>
<keyword evidence="2" id="KW-0560">Oxidoreductase</keyword>
<evidence type="ECO:0000256" key="3">
    <source>
        <dbReference type="SAM" id="Phobius"/>
    </source>
</evidence>
<dbReference type="OrthoDB" id="502624at2"/>
<dbReference type="Gene3D" id="1.10.630.10">
    <property type="entry name" value="Cytochrome P450"/>
    <property type="match status" value="1"/>
</dbReference>
<dbReference type="GO" id="GO:0006707">
    <property type="term" value="P:cholesterol catabolic process"/>
    <property type="evidence" value="ECO:0007669"/>
    <property type="project" value="TreeGrafter"/>
</dbReference>
<keyword evidence="2" id="KW-0479">Metal-binding</keyword>
<sequence length="411" mass="45402">MTWHDDQARRDELYRDPYPLYDRARRAEGLTYVPEFDAWLVARDRDVREVLLRAEDFSSANSLLPDMPLSEAALGVLPRGFGPRPTVVSSDGAAHRRHRAPLNRGLSATRVAALLPYARACAQELVDGFAADGSADLVEAYARRLPGMVVGRLIGLDPADVPAAVHGGYRAEELLFRPLSPQGQVAAAEDVVALQHLLDGYVRDRRARPRDDMCSTMVAALAPGDGELTLEQRHELVTSLQNLLIAGFLTTSALIGTMLLHLLGGEDEGRQWRLLRADPSLVPAAVEEAVRHDTAIQAFRRITTRPVTLAGTKLPAGAAVLVAYGSANRDEERYERAAEFDITRSGNRQHVAFGHGPHGCPGSQLAREQMRLTLDLFIRRMPELRLDPQHPAPRMRPTLIHRSPQALYVTW</sequence>
<dbReference type="PATRIC" id="fig|1961.12.peg.5804"/>
<evidence type="ECO:0000313" key="4">
    <source>
        <dbReference type="EMBL" id="KOG46781.1"/>
    </source>
</evidence>
<keyword evidence="3" id="KW-1133">Transmembrane helix</keyword>
<accession>A0A0L8M8R1</accession>
<comment type="caution">
    <text evidence="4">The sequence shown here is derived from an EMBL/GenBank/DDBJ whole genome shotgun (WGS) entry which is preliminary data.</text>
</comment>
<protein>
    <submittedName>
        <fullName evidence="4">Cytochrome P450</fullName>
    </submittedName>
</protein>
<dbReference type="PANTHER" id="PTHR46696">
    <property type="entry name" value="P450, PUTATIVE (EUROFUNG)-RELATED"/>
    <property type="match status" value="1"/>
</dbReference>
<dbReference type="AlphaFoldDB" id="A0A0L8M8R1"/>
<evidence type="ECO:0000313" key="5">
    <source>
        <dbReference type="Proteomes" id="UP000037084"/>
    </source>
</evidence>
<dbReference type="Proteomes" id="UP000037084">
    <property type="component" value="Unassembled WGS sequence"/>
</dbReference>